<dbReference type="Pfam" id="PF13439">
    <property type="entry name" value="Glyco_transf_4"/>
    <property type="match status" value="1"/>
</dbReference>
<evidence type="ECO:0000313" key="6">
    <source>
        <dbReference type="Proteomes" id="UP000675781"/>
    </source>
</evidence>
<sequence>MDVLMLVISNVAHDARVLREATALADRGHAVHIVGRDIPAGWNAPDGVSVQSVSGGTGFKPGGGAATPPRRGGPLGRVRAVGRWVLLPQHRKRVWHTWNTQARTAVGNRHFDVVHAHDFNVLRLAAELAGRDGAKLVYDSHEWWSGRERHGRPTPFERAGEKRMERRLVARADAVLTVSDGIAARLGQWRTTPVAVVRNTFPLVSAPDEIAELPERPRGVVYAGRIGAARDIETLLLAAADLQLETLLMGNADREYLPKLRGFDVNFRIEPARPVDEVDEVLRRVGISMVTLTDTCENHRLALPNKVFHAVRAGVPVVAADLPELRRLVTAYGIGALYRPGDAASLRAALETVAADYSGLCARARRARAELNWEQDAKELVKVYDALAATR</sequence>
<feature type="compositionally biased region" description="Gly residues" evidence="3">
    <location>
        <begin position="55"/>
        <end position="65"/>
    </location>
</feature>
<evidence type="ECO:0000259" key="4">
    <source>
        <dbReference type="Pfam" id="PF13439"/>
    </source>
</evidence>
<evidence type="ECO:0000256" key="2">
    <source>
        <dbReference type="ARBA" id="ARBA00022679"/>
    </source>
</evidence>
<protein>
    <submittedName>
        <fullName evidence="5">Glycosyltransferase</fullName>
        <ecNumber evidence="5">2.4.-.-</ecNumber>
    </submittedName>
</protein>
<evidence type="ECO:0000256" key="1">
    <source>
        <dbReference type="ARBA" id="ARBA00022676"/>
    </source>
</evidence>
<dbReference type="EC" id="2.4.-.-" evidence="5"/>
<name>A0A941EV28_9ACTN</name>
<keyword evidence="2 5" id="KW-0808">Transferase</keyword>
<feature type="region of interest" description="Disordered" evidence="3">
    <location>
        <begin position="52"/>
        <end position="74"/>
    </location>
</feature>
<dbReference type="GO" id="GO:0016757">
    <property type="term" value="F:glycosyltransferase activity"/>
    <property type="evidence" value="ECO:0007669"/>
    <property type="project" value="UniProtKB-KW"/>
</dbReference>
<dbReference type="Pfam" id="PF13692">
    <property type="entry name" value="Glyco_trans_1_4"/>
    <property type="match status" value="1"/>
</dbReference>
<dbReference type="Proteomes" id="UP000675781">
    <property type="component" value="Unassembled WGS sequence"/>
</dbReference>
<evidence type="ECO:0000313" key="5">
    <source>
        <dbReference type="EMBL" id="MBR7838850.1"/>
    </source>
</evidence>
<keyword evidence="6" id="KW-1185">Reference proteome</keyword>
<evidence type="ECO:0000256" key="3">
    <source>
        <dbReference type="SAM" id="MobiDB-lite"/>
    </source>
</evidence>
<gene>
    <name evidence="5" type="ORF">KDL01_36625</name>
</gene>
<reference evidence="5" key="1">
    <citation type="submission" date="2021-04" db="EMBL/GenBank/DDBJ databases">
        <title>Genome based classification of Actinospica acidithermotolerans sp. nov., an actinobacterium isolated from an Indonesian hot spring.</title>
        <authorList>
            <person name="Kusuma A.B."/>
            <person name="Putra K.E."/>
            <person name="Nafisah S."/>
            <person name="Loh J."/>
            <person name="Nouioui I."/>
            <person name="Goodfellow M."/>
        </authorList>
    </citation>
    <scope>NUCLEOTIDE SEQUENCE</scope>
    <source>
        <strain evidence="5">CSCA 57</strain>
    </source>
</reference>
<dbReference type="EMBL" id="JAGSOG010000339">
    <property type="protein sequence ID" value="MBR7838850.1"/>
    <property type="molecule type" value="Genomic_DNA"/>
</dbReference>
<dbReference type="Gene3D" id="3.40.50.2000">
    <property type="entry name" value="Glycogen Phosphorylase B"/>
    <property type="match status" value="2"/>
</dbReference>
<feature type="domain" description="Glycosyltransferase subfamily 4-like N-terminal" evidence="4">
    <location>
        <begin position="17"/>
        <end position="199"/>
    </location>
</feature>
<dbReference type="RefSeq" id="WP_212533300.1">
    <property type="nucleotide sequence ID" value="NZ_JAGSOG010000339.1"/>
</dbReference>
<proteinExistence type="predicted"/>
<accession>A0A941EV28</accession>
<dbReference type="SUPFAM" id="SSF53756">
    <property type="entry name" value="UDP-Glycosyltransferase/glycogen phosphorylase"/>
    <property type="match status" value="1"/>
</dbReference>
<keyword evidence="1 5" id="KW-0328">Glycosyltransferase</keyword>
<dbReference type="AlphaFoldDB" id="A0A941EV28"/>
<organism evidence="5 6">
    <name type="scientific">Actinospica durhamensis</name>
    <dbReference type="NCBI Taxonomy" id="1508375"/>
    <lineage>
        <taxon>Bacteria</taxon>
        <taxon>Bacillati</taxon>
        <taxon>Actinomycetota</taxon>
        <taxon>Actinomycetes</taxon>
        <taxon>Catenulisporales</taxon>
        <taxon>Actinospicaceae</taxon>
        <taxon>Actinospica</taxon>
    </lineage>
</organism>
<dbReference type="InterPro" id="IPR028098">
    <property type="entry name" value="Glyco_trans_4-like_N"/>
</dbReference>
<dbReference type="PANTHER" id="PTHR12526:SF600">
    <property type="entry name" value="GLYCOSYL TRANSFERASE GROUP 1"/>
    <property type="match status" value="1"/>
</dbReference>
<dbReference type="PANTHER" id="PTHR12526">
    <property type="entry name" value="GLYCOSYLTRANSFERASE"/>
    <property type="match status" value="1"/>
</dbReference>
<comment type="caution">
    <text evidence="5">The sequence shown here is derived from an EMBL/GenBank/DDBJ whole genome shotgun (WGS) entry which is preliminary data.</text>
</comment>